<organism evidence="8 9">
    <name type="scientific">Candidatus Fimimonas gallinarum</name>
    <dbReference type="NCBI Taxonomy" id="2840821"/>
    <lineage>
        <taxon>Bacteria</taxon>
        <taxon>Pseudomonadati</taxon>
        <taxon>Myxococcota</taxon>
        <taxon>Myxococcia</taxon>
        <taxon>Myxococcales</taxon>
        <taxon>Cystobacterineae</taxon>
        <taxon>Myxococcaceae</taxon>
        <taxon>Myxococcaceae incertae sedis</taxon>
        <taxon>Candidatus Fimimonas</taxon>
    </lineage>
</organism>
<dbReference type="Proteomes" id="UP000824200">
    <property type="component" value="Unassembled WGS sequence"/>
</dbReference>
<dbReference type="Pfam" id="PF00266">
    <property type="entry name" value="Aminotran_5"/>
    <property type="match status" value="1"/>
</dbReference>
<dbReference type="Gene3D" id="3.40.640.10">
    <property type="entry name" value="Type I PLP-dependent aspartate aminotransferase-like (Major domain)"/>
    <property type="match status" value="1"/>
</dbReference>
<comment type="cofactor">
    <cofactor evidence="1 6">
        <name>pyridoxal 5'-phosphate</name>
        <dbReference type="ChEBI" id="CHEBI:597326"/>
    </cofactor>
</comment>
<evidence type="ECO:0000256" key="4">
    <source>
        <dbReference type="ARBA" id="ARBA00022898"/>
    </source>
</evidence>
<dbReference type="PROSITE" id="PS00595">
    <property type="entry name" value="AA_TRANSFER_CLASS_5"/>
    <property type="match status" value="1"/>
</dbReference>
<dbReference type="AlphaFoldDB" id="A0A9D1E3C1"/>
<dbReference type="PANTHER" id="PTHR43586">
    <property type="entry name" value="CYSTEINE DESULFURASE"/>
    <property type="match status" value="1"/>
</dbReference>
<dbReference type="GO" id="GO:0008483">
    <property type="term" value="F:transaminase activity"/>
    <property type="evidence" value="ECO:0007669"/>
    <property type="project" value="UniProtKB-KW"/>
</dbReference>
<dbReference type="InterPro" id="IPR020578">
    <property type="entry name" value="Aminotrans_V_PyrdxlP_BS"/>
</dbReference>
<evidence type="ECO:0000256" key="6">
    <source>
        <dbReference type="RuleBase" id="RU004504"/>
    </source>
</evidence>
<feature type="domain" description="Aminotransferase class V" evidence="7">
    <location>
        <begin position="2"/>
        <end position="360"/>
    </location>
</feature>
<proteinExistence type="inferred from homology"/>
<protein>
    <recommendedName>
        <fullName evidence="3">cysteine desulfurase</fullName>
        <ecNumber evidence="3">2.8.1.7</ecNumber>
    </recommendedName>
</protein>
<name>A0A9D1E3C1_9BACT</name>
<comment type="similarity">
    <text evidence="2">Belongs to the class-V pyridoxal-phosphate-dependent aminotransferase family. Csd subfamily.</text>
</comment>
<dbReference type="InterPro" id="IPR015421">
    <property type="entry name" value="PyrdxlP-dep_Trfase_major"/>
</dbReference>
<evidence type="ECO:0000256" key="1">
    <source>
        <dbReference type="ARBA" id="ARBA00001933"/>
    </source>
</evidence>
<evidence type="ECO:0000259" key="7">
    <source>
        <dbReference type="Pfam" id="PF00266"/>
    </source>
</evidence>
<dbReference type="InterPro" id="IPR015422">
    <property type="entry name" value="PyrdxlP-dep_Trfase_small"/>
</dbReference>
<dbReference type="InterPro" id="IPR000192">
    <property type="entry name" value="Aminotrans_V_dom"/>
</dbReference>
<evidence type="ECO:0000256" key="2">
    <source>
        <dbReference type="ARBA" id="ARBA00010447"/>
    </source>
</evidence>
<gene>
    <name evidence="8" type="ORF">IAC95_00465</name>
</gene>
<dbReference type="PIRSF" id="PIRSF005572">
    <property type="entry name" value="NifS"/>
    <property type="match status" value="1"/>
</dbReference>
<comment type="caution">
    <text evidence="8">The sequence shown here is derived from an EMBL/GenBank/DDBJ whole genome shotgun (WGS) entry which is preliminary data.</text>
</comment>
<sequence length="378" mass="41736">MIYLDNAATTNYKPQKVIDAVVSCLTKFPFNPNRGNNPQTMQLQQKLLETRKKLYLLYNGESAMHVAFTGGCTQALNLAILGNARRGNVIVSSLEHNSVLRPVMQLQKRGYVTVSVAHPDENGQVTLQEIQKLWQKDTFLVCLTHASNVTGARQNLTEIGGFVRRNNGIFLVDCAQSTGYFTLDMQKECVDLVAIGAHKGLHAMQGAGALIFNSRATPRPTVFGGTGTESNLCYQPATIPDGLESGTLPTPAIMAMNAGIDWWLENWKENDRTVQEMQTLLWHNLQQIPNVHLYSQQNKSGIVAFNVGDADSNFVADELARYDIAVRGGLQCAPLMHQHLCTFRQGVVRASVSCVTTRQECFALLNAVDNLSQKLARQ</sequence>
<comment type="catalytic activity">
    <reaction evidence="5">
        <text>(sulfur carrier)-H + L-cysteine = (sulfur carrier)-SH + L-alanine</text>
        <dbReference type="Rhea" id="RHEA:43892"/>
        <dbReference type="Rhea" id="RHEA-COMP:14737"/>
        <dbReference type="Rhea" id="RHEA-COMP:14739"/>
        <dbReference type="ChEBI" id="CHEBI:29917"/>
        <dbReference type="ChEBI" id="CHEBI:35235"/>
        <dbReference type="ChEBI" id="CHEBI:57972"/>
        <dbReference type="ChEBI" id="CHEBI:64428"/>
        <dbReference type="EC" id="2.8.1.7"/>
    </reaction>
</comment>
<dbReference type="Gene3D" id="3.90.1150.10">
    <property type="entry name" value="Aspartate Aminotransferase, domain 1"/>
    <property type="match status" value="1"/>
</dbReference>
<reference evidence="8" key="2">
    <citation type="journal article" date="2021" name="PeerJ">
        <title>Extensive microbial diversity within the chicken gut microbiome revealed by metagenomics and culture.</title>
        <authorList>
            <person name="Gilroy R."/>
            <person name="Ravi A."/>
            <person name="Getino M."/>
            <person name="Pursley I."/>
            <person name="Horton D.L."/>
            <person name="Alikhan N.F."/>
            <person name="Baker D."/>
            <person name="Gharbi K."/>
            <person name="Hall N."/>
            <person name="Watson M."/>
            <person name="Adriaenssens E.M."/>
            <person name="Foster-Nyarko E."/>
            <person name="Jarju S."/>
            <person name="Secka A."/>
            <person name="Antonio M."/>
            <person name="Oren A."/>
            <person name="Chaudhuri R.R."/>
            <person name="La Ragione R."/>
            <person name="Hildebrand F."/>
            <person name="Pallen M.J."/>
        </authorList>
    </citation>
    <scope>NUCLEOTIDE SEQUENCE</scope>
    <source>
        <strain evidence="8">CHK121-14286</strain>
    </source>
</reference>
<dbReference type="PANTHER" id="PTHR43586:SF4">
    <property type="entry name" value="ISOPENICILLIN N EPIMERASE"/>
    <property type="match status" value="1"/>
</dbReference>
<dbReference type="GO" id="GO:0031071">
    <property type="term" value="F:cysteine desulfurase activity"/>
    <property type="evidence" value="ECO:0007669"/>
    <property type="project" value="UniProtKB-EC"/>
</dbReference>
<dbReference type="InterPro" id="IPR016454">
    <property type="entry name" value="Cysteine_dSase"/>
</dbReference>
<reference evidence="8" key="1">
    <citation type="submission" date="2020-10" db="EMBL/GenBank/DDBJ databases">
        <authorList>
            <person name="Gilroy R."/>
        </authorList>
    </citation>
    <scope>NUCLEOTIDE SEQUENCE</scope>
    <source>
        <strain evidence="8">CHK121-14286</strain>
    </source>
</reference>
<evidence type="ECO:0000256" key="5">
    <source>
        <dbReference type="ARBA" id="ARBA00050776"/>
    </source>
</evidence>
<dbReference type="EMBL" id="DVHL01000006">
    <property type="protein sequence ID" value="HIR65354.1"/>
    <property type="molecule type" value="Genomic_DNA"/>
</dbReference>
<keyword evidence="4" id="KW-0663">Pyridoxal phosphate</keyword>
<keyword evidence="8" id="KW-0032">Aminotransferase</keyword>
<dbReference type="InterPro" id="IPR015424">
    <property type="entry name" value="PyrdxlP-dep_Trfase"/>
</dbReference>
<keyword evidence="8" id="KW-0808">Transferase</keyword>
<evidence type="ECO:0000313" key="9">
    <source>
        <dbReference type="Proteomes" id="UP000824200"/>
    </source>
</evidence>
<evidence type="ECO:0000256" key="3">
    <source>
        <dbReference type="ARBA" id="ARBA00012239"/>
    </source>
</evidence>
<accession>A0A9D1E3C1</accession>
<dbReference type="EC" id="2.8.1.7" evidence="3"/>
<dbReference type="SUPFAM" id="SSF53383">
    <property type="entry name" value="PLP-dependent transferases"/>
    <property type="match status" value="1"/>
</dbReference>
<evidence type="ECO:0000313" key="8">
    <source>
        <dbReference type="EMBL" id="HIR65354.1"/>
    </source>
</evidence>